<keyword evidence="6" id="KW-0406">Ion transport</keyword>
<dbReference type="SUPFAM" id="SSF63712">
    <property type="entry name" value="Nicotinic receptor ligand binding domain-like"/>
    <property type="match status" value="1"/>
</dbReference>
<evidence type="ECO:0000256" key="5">
    <source>
        <dbReference type="ARBA" id="ARBA00023157"/>
    </source>
</evidence>
<feature type="transmembrane region" description="Helical" evidence="6">
    <location>
        <begin position="582"/>
        <end position="600"/>
    </location>
</feature>
<dbReference type="PANTHER" id="PTHR18945">
    <property type="entry name" value="NEUROTRANSMITTER GATED ION CHANNEL"/>
    <property type="match status" value="1"/>
</dbReference>
<dbReference type="PROSITE" id="PS00236">
    <property type="entry name" value="NEUROTR_ION_CHANNEL"/>
    <property type="match status" value="1"/>
</dbReference>
<dbReference type="CDD" id="cd19064">
    <property type="entry name" value="LGIC_TM_nAChR"/>
    <property type="match status" value="1"/>
</dbReference>
<name>A0ABN7RSD8_OIKDI</name>
<dbReference type="Pfam" id="PF02931">
    <property type="entry name" value="Neur_chan_LBD"/>
    <property type="match status" value="1"/>
</dbReference>
<reference evidence="8 9" key="1">
    <citation type="submission" date="2021-04" db="EMBL/GenBank/DDBJ databases">
        <authorList>
            <person name="Bliznina A."/>
        </authorList>
    </citation>
    <scope>NUCLEOTIDE SEQUENCE [LARGE SCALE GENOMIC DNA]</scope>
</reference>
<keyword evidence="5" id="KW-1015">Disulfide bond</keyword>
<dbReference type="InterPro" id="IPR055356">
    <property type="entry name" value="ZP-N"/>
</dbReference>
<dbReference type="Pfam" id="PF00100">
    <property type="entry name" value="Zona_pellucida"/>
    <property type="match status" value="1"/>
</dbReference>
<feature type="transmembrane region" description="Helical" evidence="6">
    <location>
        <begin position="550"/>
        <end position="575"/>
    </location>
</feature>
<dbReference type="InterPro" id="IPR036719">
    <property type="entry name" value="Neuro-gated_channel_TM_sf"/>
</dbReference>
<comment type="subcellular location">
    <subcellularLocation>
        <location evidence="1">Membrane</location>
        <topology evidence="1">Multi-pass membrane protein</topology>
    </subcellularLocation>
</comment>
<dbReference type="InterPro" id="IPR055355">
    <property type="entry name" value="ZP-C"/>
</dbReference>
<evidence type="ECO:0000313" key="9">
    <source>
        <dbReference type="Proteomes" id="UP001158576"/>
    </source>
</evidence>
<dbReference type="Gene3D" id="1.20.58.390">
    <property type="entry name" value="Neurotransmitter-gated ion-channel transmembrane domain"/>
    <property type="match status" value="2"/>
</dbReference>
<dbReference type="SMART" id="SM00241">
    <property type="entry name" value="ZP"/>
    <property type="match status" value="1"/>
</dbReference>
<proteinExistence type="inferred from homology"/>
<dbReference type="InterPro" id="IPR036734">
    <property type="entry name" value="Neur_chan_lig-bd_sf"/>
</dbReference>
<dbReference type="PRINTS" id="PR00252">
    <property type="entry name" value="NRIONCHANNEL"/>
</dbReference>
<feature type="domain" description="ZP" evidence="7">
    <location>
        <begin position="44"/>
        <end position="309"/>
    </location>
</feature>
<dbReference type="Pfam" id="PF23344">
    <property type="entry name" value="ZP-N"/>
    <property type="match status" value="1"/>
</dbReference>
<gene>
    <name evidence="8" type="ORF">OKIOD_LOCUS820</name>
</gene>
<dbReference type="InterPro" id="IPR006029">
    <property type="entry name" value="Neurotrans-gated_channel_TM"/>
</dbReference>
<evidence type="ECO:0000256" key="6">
    <source>
        <dbReference type="RuleBase" id="RU000687"/>
    </source>
</evidence>
<evidence type="ECO:0000256" key="1">
    <source>
        <dbReference type="ARBA" id="ARBA00004141"/>
    </source>
</evidence>
<dbReference type="Gene3D" id="2.70.170.10">
    <property type="entry name" value="Neurotransmitter-gated ion-channel ligand-binding domain"/>
    <property type="match status" value="1"/>
</dbReference>
<keyword evidence="9" id="KW-1185">Reference proteome</keyword>
<dbReference type="Proteomes" id="UP001158576">
    <property type="component" value="Chromosome PAR"/>
</dbReference>
<comment type="similarity">
    <text evidence="6">Belongs to the ligand-gated ion channel (TC 1.A.9) family.</text>
</comment>
<evidence type="ECO:0000259" key="7">
    <source>
        <dbReference type="PROSITE" id="PS51034"/>
    </source>
</evidence>
<organism evidence="8 9">
    <name type="scientific">Oikopleura dioica</name>
    <name type="common">Tunicate</name>
    <dbReference type="NCBI Taxonomy" id="34765"/>
    <lineage>
        <taxon>Eukaryota</taxon>
        <taxon>Metazoa</taxon>
        <taxon>Chordata</taxon>
        <taxon>Tunicata</taxon>
        <taxon>Appendicularia</taxon>
        <taxon>Copelata</taxon>
        <taxon>Oikopleuridae</taxon>
        <taxon>Oikopleura</taxon>
    </lineage>
</organism>
<feature type="transmembrane region" description="Helical" evidence="6">
    <location>
        <begin position="756"/>
        <end position="774"/>
    </location>
</feature>
<evidence type="ECO:0000256" key="2">
    <source>
        <dbReference type="ARBA" id="ARBA00022692"/>
    </source>
</evidence>
<dbReference type="SUPFAM" id="SSF90112">
    <property type="entry name" value="Neurotransmitter-gated ion-channel transmembrane pore"/>
    <property type="match status" value="1"/>
</dbReference>
<dbReference type="InterPro" id="IPR006201">
    <property type="entry name" value="Neur_channel"/>
</dbReference>
<dbReference type="InterPro" id="IPR042235">
    <property type="entry name" value="ZP-C_dom"/>
</dbReference>
<evidence type="ECO:0000256" key="4">
    <source>
        <dbReference type="ARBA" id="ARBA00023136"/>
    </source>
</evidence>
<dbReference type="InterPro" id="IPR038050">
    <property type="entry name" value="Neuro_actylchol_rec"/>
</dbReference>
<dbReference type="Gene3D" id="2.60.40.4100">
    <property type="entry name" value="Zona pellucida, ZP-C domain"/>
    <property type="match status" value="1"/>
</dbReference>
<sequence>MAKFFKILALSGIYAQGNGKNSGSGDGSGEEPCEYTFETMTEIICNPQSRGLRISKCGLETTPFSIDDLYMGSESCTATDAVDGDDGWWNFLADTDNCPANRQVNATHVAYEDHILGSIGRAHSGITRVRNFDVEFNCDLLVDYIVSSQKTETILHYIEMSMGTELGVFPVTMAIYEDNSFSSELPADSIITVPDPVHIAVHVNNEGSLNIVTKIEECWATPSADPNDSIFFKFIEDGCGLDSELYEYETLEVFSNGEETSARFKMDSFLFMAQEDDGGEQIFFHSSVRLCDTDIENCAPTCEEPASLEESSEESADETIAKGKSYATKENEPEEFLSTEALVYKKIMADYDSDVRPGKTEYDGGPIKMTLDLYLMSLLGISEKQEQMITSGYTTQSWYDFRLSWNSTEFNGLGITNTKASDLWKPNLILYNSDDGAFKAYIQETRALINSNAYIQWLPPALFKSSCSMDVRLFPFDRQICNITFSSSTYDKRDLEFSYSESPYVVVDPGFMESEWHLKYCPASISVRTSESGEEFSQYTFSLFLERKPLFWILNIIIPIMLMFFLSAGVFYLPVDSGEKMTLSISILLGQTVFLFLLAQRMPETSLTLPLIALYLLFTMCMVTVSVILSVVVSNIHYRSTSTHILPGWMKRLFILKIAPKVGLYRPNIEGIILPTDNKRRKAHSAANFVDDSCFTADQDEGAYPAPRSSRAKPLAKELKPAIEAIHFITEKLRLEDEQEMVEEDWKYIALIIDRCLLYVYTFICVVGTIIIFAQKNLKTEDPAWVQDELCKTCYNFPETNC</sequence>
<accession>A0ABN7RSD8</accession>
<dbReference type="InterPro" id="IPR018000">
    <property type="entry name" value="Neurotransmitter_ion_chnl_CS"/>
</dbReference>
<dbReference type="EMBL" id="OU015568">
    <property type="protein sequence ID" value="CAG5079481.1"/>
    <property type="molecule type" value="Genomic_DNA"/>
</dbReference>
<evidence type="ECO:0000256" key="3">
    <source>
        <dbReference type="ARBA" id="ARBA00022989"/>
    </source>
</evidence>
<keyword evidence="4 6" id="KW-0472">Membrane</keyword>
<dbReference type="Gene3D" id="2.60.40.3210">
    <property type="entry name" value="Zona pellucida, ZP-N domain"/>
    <property type="match status" value="1"/>
</dbReference>
<keyword evidence="6" id="KW-0407">Ion channel</keyword>
<protein>
    <submittedName>
        <fullName evidence="8">Oidioi.mRNA.OKI2018_I69.PAR.g9262.t2.cds</fullName>
    </submittedName>
</protein>
<keyword evidence="2 6" id="KW-0812">Transmembrane</keyword>
<dbReference type="InterPro" id="IPR001507">
    <property type="entry name" value="ZP_dom"/>
</dbReference>
<dbReference type="PROSITE" id="PS51034">
    <property type="entry name" value="ZP_2"/>
    <property type="match status" value="1"/>
</dbReference>
<evidence type="ECO:0000313" key="8">
    <source>
        <dbReference type="EMBL" id="CAG5079481.1"/>
    </source>
</evidence>
<feature type="transmembrane region" description="Helical" evidence="6">
    <location>
        <begin position="612"/>
        <end position="633"/>
    </location>
</feature>
<dbReference type="Pfam" id="PF02932">
    <property type="entry name" value="Neur_chan_memb"/>
    <property type="match status" value="1"/>
</dbReference>
<dbReference type="InterPro" id="IPR006202">
    <property type="entry name" value="Neur_chan_lig-bd"/>
</dbReference>
<keyword evidence="3 6" id="KW-1133">Transmembrane helix</keyword>
<keyword evidence="6" id="KW-0813">Transport</keyword>